<dbReference type="GO" id="GO:0010181">
    <property type="term" value="F:FMN binding"/>
    <property type="evidence" value="ECO:0007669"/>
    <property type="project" value="InterPro"/>
</dbReference>
<accession>A0A9P8PZA7</accession>
<sequence>MQFMAPWVPSFRKAIQTHRESHPFVAFSFATVDSNNCPHVRTVIDRGFLFDDKKSNILTFTTDIRMDKLRDLSNNGKFEAVFWFEGTNEQFRVSGEAKVLTQDNVETFSGSIGEYPLVSPGFLKSHSSGLDLSHFNQSQLSLASTATNSNHNRPSAEEWSQELQTKWGELSSNLKSSFRKPQPGSTITAEKQKLLDSLSRGVDGSNEEDGRKNYGLVLMLVDKCDYVNLSGPHHQRWLYERNAEDQWDETELCP</sequence>
<dbReference type="SUPFAM" id="SSF50475">
    <property type="entry name" value="FMN-binding split barrel"/>
    <property type="match status" value="1"/>
</dbReference>
<reference evidence="2" key="1">
    <citation type="journal article" date="2021" name="Open Biol.">
        <title>Shared evolutionary footprints suggest mitochondrial oxidative damage underlies multiple complex I losses in fungi.</title>
        <authorList>
            <person name="Schikora-Tamarit M.A."/>
            <person name="Marcet-Houben M."/>
            <person name="Nosek J."/>
            <person name="Gabaldon T."/>
        </authorList>
    </citation>
    <scope>NUCLEOTIDE SEQUENCE</scope>
    <source>
        <strain evidence="2">CBS2887</strain>
    </source>
</reference>
<name>A0A9P8PZA7_WICPI</name>
<protein>
    <recommendedName>
        <fullName evidence="1">Pyridoxamine 5'-phosphate oxidase Alr4036 family FMN-binding domain-containing protein</fullName>
    </recommendedName>
</protein>
<evidence type="ECO:0000259" key="1">
    <source>
        <dbReference type="Pfam" id="PF12766"/>
    </source>
</evidence>
<evidence type="ECO:0000313" key="2">
    <source>
        <dbReference type="EMBL" id="KAH3681101.1"/>
    </source>
</evidence>
<reference evidence="2" key="2">
    <citation type="submission" date="2021-01" db="EMBL/GenBank/DDBJ databases">
        <authorList>
            <person name="Schikora-Tamarit M.A."/>
        </authorList>
    </citation>
    <scope>NUCLEOTIDE SEQUENCE</scope>
    <source>
        <strain evidence="2">CBS2887</strain>
    </source>
</reference>
<dbReference type="Pfam" id="PF12766">
    <property type="entry name" value="Pyridox_oxase_2"/>
    <property type="match status" value="1"/>
</dbReference>
<dbReference type="PANTHER" id="PTHR28243">
    <property type="entry name" value="AGL049CP"/>
    <property type="match status" value="1"/>
</dbReference>
<gene>
    <name evidence="2" type="ORF">WICPIJ_007933</name>
</gene>
<dbReference type="OrthoDB" id="5394411at2759"/>
<feature type="domain" description="Pyridoxamine 5'-phosphate oxidase Alr4036 family FMN-binding" evidence="1">
    <location>
        <begin position="4"/>
        <end position="100"/>
    </location>
</feature>
<organism evidence="2 3">
    <name type="scientific">Wickerhamomyces pijperi</name>
    <name type="common">Yeast</name>
    <name type="synonym">Pichia pijperi</name>
    <dbReference type="NCBI Taxonomy" id="599730"/>
    <lineage>
        <taxon>Eukaryota</taxon>
        <taxon>Fungi</taxon>
        <taxon>Dikarya</taxon>
        <taxon>Ascomycota</taxon>
        <taxon>Saccharomycotina</taxon>
        <taxon>Saccharomycetes</taxon>
        <taxon>Phaffomycetales</taxon>
        <taxon>Wickerhamomycetaceae</taxon>
        <taxon>Wickerhamomyces</taxon>
    </lineage>
</organism>
<dbReference type="Gene3D" id="2.30.110.10">
    <property type="entry name" value="Electron Transport, Fmn-binding Protein, Chain A"/>
    <property type="match status" value="1"/>
</dbReference>
<dbReference type="PANTHER" id="PTHR28243:SF1">
    <property type="entry name" value="PYRIDOXAMINE 5'-PHOSPHATE OXIDASE ALR4036 FAMILY FMN-BINDING DOMAIN-CONTAINING PROTEIN"/>
    <property type="match status" value="1"/>
</dbReference>
<keyword evidence="3" id="KW-1185">Reference proteome</keyword>
<evidence type="ECO:0000313" key="3">
    <source>
        <dbReference type="Proteomes" id="UP000774326"/>
    </source>
</evidence>
<dbReference type="Proteomes" id="UP000774326">
    <property type="component" value="Unassembled WGS sequence"/>
</dbReference>
<comment type="caution">
    <text evidence="2">The sequence shown here is derived from an EMBL/GenBank/DDBJ whole genome shotgun (WGS) entry which is preliminary data.</text>
</comment>
<dbReference type="AlphaFoldDB" id="A0A9P8PZA7"/>
<dbReference type="InterPro" id="IPR024624">
    <property type="entry name" value="Pyridox_Oxase_Alr4036_FMN-bd"/>
</dbReference>
<dbReference type="InterPro" id="IPR012349">
    <property type="entry name" value="Split_barrel_FMN-bd"/>
</dbReference>
<proteinExistence type="predicted"/>
<dbReference type="EMBL" id="JAEUBG010004595">
    <property type="protein sequence ID" value="KAH3681101.1"/>
    <property type="molecule type" value="Genomic_DNA"/>
</dbReference>